<keyword evidence="1" id="KW-0418">Kinase</keyword>
<keyword evidence="1" id="KW-0808">Transferase</keyword>
<dbReference type="PANTHER" id="PTHR23086:SF8">
    <property type="entry name" value="PHOSPHATIDYLINOSITOL 5-PHOSPHATE 4-KINASE, ISOFORM A"/>
    <property type="match status" value="1"/>
</dbReference>
<proteinExistence type="predicted"/>
<accession>A0ABQ8YDX4</accession>
<dbReference type="EMBL" id="JAOAOG010000173">
    <property type="protein sequence ID" value="KAJ6242788.1"/>
    <property type="molecule type" value="Genomic_DNA"/>
</dbReference>
<dbReference type="Gene3D" id="3.30.810.10">
    <property type="entry name" value="2-Layer Sandwich"/>
    <property type="match status" value="1"/>
</dbReference>
<keyword evidence="1" id="KW-0547">Nucleotide-binding</keyword>
<feature type="compositionally biased region" description="Low complexity" evidence="2">
    <location>
        <begin position="677"/>
        <end position="690"/>
    </location>
</feature>
<dbReference type="SUPFAM" id="SSF56104">
    <property type="entry name" value="SAICAR synthase-like"/>
    <property type="match status" value="2"/>
</dbReference>
<comment type="caution">
    <text evidence="4">The sequence shown here is derived from an EMBL/GenBank/DDBJ whole genome shotgun (WGS) entry which is preliminary data.</text>
</comment>
<dbReference type="PANTHER" id="PTHR23086">
    <property type="entry name" value="PHOSPHATIDYLINOSITOL-4-PHOSPHATE 5-KINASE"/>
    <property type="match status" value="1"/>
</dbReference>
<evidence type="ECO:0000256" key="2">
    <source>
        <dbReference type="SAM" id="MobiDB-lite"/>
    </source>
</evidence>
<dbReference type="Pfam" id="PF01504">
    <property type="entry name" value="PIP5K"/>
    <property type="match status" value="2"/>
</dbReference>
<dbReference type="InterPro" id="IPR002498">
    <property type="entry name" value="PInositol-4-P-4/5-kinase_core"/>
</dbReference>
<reference evidence="4" key="1">
    <citation type="submission" date="2022-08" db="EMBL/GenBank/DDBJ databases">
        <title>Novel sulfate-reducing endosymbionts in the free-living metamonad Anaeramoeba.</title>
        <authorList>
            <person name="Jerlstrom-Hultqvist J."/>
            <person name="Cepicka I."/>
            <person name="Gallot-Lavallee L."/>
            <person name="Salas-Leiva D."/>
            <person name="Curtis B.A."/>
            <person name="Zahonova K."/>
            <person name="Pipaliya S."/>
            <person name="Dacks J."/>
            <person name="Roger A.J."/>
        </authorList>
    </citation>
    <scope>NUCLEOTIDE SEQUENCE</scope>
    <source>
        <strain evidence="4">Schooner1</strain>
    </source>
</reference>
<dbReference type="InterPro" id="IPR023610">
    <property type="entry name" value="PInositol-4/5-P-5/4-kinase"/>
</dbReference>
<name>A0ABQ8YDX4_9EUKA</name>
<feature type="compositionally biased region" description="Basic and acidic residues" evidence="2">
    <location>
        <begin position="381"/>
        <end position="408"/>
    </location>
</feature>
<evidence type="ECO:0000313" key="4">
    <source>
        <dbReference type="EMBL" id="KAJ6242788.1"/>
    </source>
</evidence>
<dbReference type="Gene3D" id="3.30.800.10">
    <property type="entry name" value="Phosphatidylinositol Phosphate Kinase II Beta"/>
    <property type="match status" value="1"/>
</dbReference>
<keyword evidence="5" id="KW-1185">Reference proteome</keyword>
<evidence type="ECO:0000256" key="1">
    <source>
        <dbReference type="PROSITE-ProRule" id="PRU00781"/>
    </source>
</evidence>
<feature type="region of interest" description="Disordered" evidence="2">
    <location>
        <begin position="560"/>
        <end position="690"/>
    </location>
</feature>
<organism evidence="4 5">
    <name type="scientific">Anaeramoeba flamelloides</name>
    <dbReference type="NCBI Taxonomy" id="1746091"/>
    <lineage>
        <taxon>Eukaryota</taxon>
        <taxon>Metamonada</taxon>
        <taxon>Anaeramoebidae</taxon>
        <taxon>Anaeramoeba</taxon>
    </lineage>
</organism>
<dbReference type="PROSITE" id="PS51455">
    <property type="entry name" value="PIPK"/>
    <property type="match status" value="1"/>
</dbReference>
<feature type="compositionally biased region" description="Polar residues" evidence="2">
    <location>
        <begin position="561"/>
        <end position="570"/>
    </location>
</feature>
<feature type="domain" description="PIPK" evidence="3">
    <location>
        <begin position="36"/>
        <end position="561"/>
    </location>
</feature>
<feature type="region of interest" description="Disordered" evidence="2">
    <location>
        <begin position="365"/>
        <end position="408"/>
    </location>
</feature>
<feature type="region of interest" description="Disordered" evidence="2">
    <location>
        <begin position="252"/>
        <end position="350"/>
    </location>
</feature>
<protein>
    <submittedName>
        <fullName evidence="4">Phosphatidylinositol-4-phosphate 5-kinase</fullName>
    </submittedName>
</protein>
<dbReference type="InterPro" id="IPR027483">
    <property type="entry name" value="PInositol-4-P-4/5-kinase_C_sf"/>
</dbReference>
<dbReference type="SMART" id="SM00330">
    <property type="entry name" value="PIPKc"/>
    <property type="match status" value="1"/>
</dbReference>
<sequence>MKKKDLDNNSIGLYDTIKGKILVSKFTRYNAIKQLLIKGIVTCQKHKTKNKKQRMENDEKFQFGEFQNNEVNLEIEVPFETLKCFNKSITLQENSKCVLEFTEFSPNLFSHFRKSRGISEKQFLQSMTSMLPWRNNGGRSGAYFFLTKDHQFVIKCLRETDSQNLRNVVSVYTQYQTENKDTLLVPFFGHFQIKSNALVQQYVVMLNIFHYSLNLNKIYDLKGSTHARDGKKLKINRENLIQKEFLLKNTLQKNQSNLEEKENTNKKGNGNQKKSQEKEERNDKKEENSNEQDKEKKKEDKENEKDKEEKKEKEEKEEEEEKEKEEEEEEKEKKENKDEKEEQKCKQSKQTKVIEIKNVDLKEKEIQDNKNENNNEETEEEEKKKEKEKENEKENEKEKVEEEKKENNEDQNFITLTRVLKDNDLDEKFHFTSEQKNLFVKILKRDSTFLQKQQLMDYSFLVGIHYIDEKNEKEDIVKRKFQIKPNTSLFRKQFGGILGNQKNSHGVKCIYYFGIIDMLTYYSVSKIVERQFKGLIWGDSISLVSPKPYSKRFVNTMGGLITTNNSTQTKHLPKKLKSEKKEKEEKSEENEKKEIEKEENKKNQENEKNQEKDDIKENEKNQEKDENKENEKSEENEKNEKEKSEENKKKEKEKEKEENEKNEKKEEKKKQTKKKSSSLYSFLFKNLKEN</sequence>
<feature type="compositionally biased region" description="Acidic residues" evidence="2">
    <location>
        <begin position="315"/>
        <end position="330"/>
    </location>
</feature>
<evidence type="ECO:0000259" key="3">
    <source>
        <dbReference type="PROSITE" id="PS51455"/>
    </source>
</evidence>
<dbReference type="Proteomes" id="UP001150062">
    <property type="component" value="Unassembled WGS sequence"/>
</dbReference>
<dbReference type="InterPro" id="IPR027484">
    <property type="entry name" value="PInositol-4-P-5-kinase_N"/>
</dbReference>
<evidence type="ECO:0000313" key="5">
    <source>
        <dbReference type="Proteomes" id="UP001150062"/>
    </source>
</evidence>
<gene>
    <name evidence="4" type="ORF">M0813_02636</name>
</gene>
<keyword evidence="1" id="KW-0067">ATP-binding</keyword>
<feature type="compositionally biased region" description="Basic and acidic residues" evidence="2">
    <location>
        <begin position="579"/>
        <end position="669"/>
    </location>
</feature>
<feature type="compositionally biased region" description="Basic and acidic residues" evidence="2">
    <location>
        <begin position="331"/>
        <end position="345"/>
    </location>
</feature>
<feature type="compositionally biased region" description="Basic and acidic residues" evidence="2">
    <location>
        <begin position="274"/>
        <end position="314"/>
    </location>
</feature>